<protein>
    <submittedName>
        <fullName evidence="2">Phage holin family protein</fullName>
    </submittedName>
</protein>
<evidence type="ECO:0000313" key="2">
    <source>
        <dbReference type="EMBL" id="RGE47167.1"/>
    </source>
</evidence>
<keyword evidence="1" id="KW-1133">Transmembrane helix</keyword>
<dbReference type="Pfam" id="PF07332">
    <property type="entry name" value="Phage_holin_3_6"/>
    <property type="match status" value="1"/>
</dbReference>
<dbReference type="OrthoDB" id="8906425at2"/>
<accession>A0A373FTJ7</accession>
<dbReference type="Proteomes" id="UP000261948">
    <property type="component" value="Unassembled WGS sequence"/>
</dbReference>
<proteinExistence type="predicted"/>
<dbReference type="AlphaFoldDB" id="A0A373FTJ7"/>
<evidence type="ECO:0000313" key="3">
    <source>
        <dbReference type="Proteomes" id="UP000261948"/>
    </source>
</evidence>
<reference evidence="2 3" key="1">
    <citation type="submission" date="2018-08" db="EMBL/GenBank/DDBJ databases">
        <title>Comamonas testosteroni strain SWCO2.</title>
        <authorList>
            <person name="Jiang N."/>
            <person name="Zhang X.Z."/>
        </authorList>
    </citation>
    <scope>NUCLEOTIDE SEQUENCE [LARGE SCALE GENOMIC DNA]</scope>
    <source>
        <strain evidence="2 3">SWCO2</strain>
    </source>
</reference>
<gene>
    <name evidence="2" type="ORF">DZC30_01515</name>
</gene>
<name>A0A373FTJ7_COMTE</name>
<feature type="transmembrane region" description="Helical" evidence="1">
    <location>
        <begin position="24"/>
        <end position="51"/>
    </location>
</feature>
<sequence length="107" mass="12245">MAAEDRAELAQLEWHQHKQSIKTLLVLGIVLGALTVVVLLVLTMALVVQFWDTPQRIPVVWGLVAGWSLIWALSVWRLLSAVKELSDPFRLTRHELKADWKAVRRKI</sequence>
<organism evidence="2 3">
    <name type="scientific">Comamonas testosteroni</name>
    <name type="common">Pseudomonas testosteroni</name>
    <dbReference type="NCBI Taxonomy" id="285"/>
    <lineage>
        <taxon>Bacteria</taxon>
        <taxon>Pseudomonadati</taxon>
        <taxon>Pseudomonadota</taxon>
        <taxon>Betaproteobacteria</taxon>
        <taxon>Burkholderiales</taxon>
        <taxon>Comamonadaceae</taxon>
        <taxon>Comamonas</taxon>
    </lineage>
</organism>
<dbReference type="EMBL" id="QURR01000001">
    <property type="protein sequence ID" value="RGE47167.1"/>
    <property type="molecule type" value="Genomic_DNA"/>
</dbReference>
<keyword evidence="3" id="KW-1185">Reference proteome</keyword>
<keyword evidence="1" id="KW-0812">Transmembrane</keyword>
<keyword evidence="1" id="KW-0472">Membrane</keyword>
<evidence type="ECO:0000256" key="1">
    <source>
        <dbReference type="SAM" id="Phobius"/>
    </source>
</evidence>
<dbReference type="InterPro" id="IPR009937">
    <property type="entry name" value="Phage_holin_3_6"/>
</dbReference>
<feature type="transmembrane region" description="Helical" evidence="1">
    <location>
        <begin position="57"/>
        <end position="79"/>
    </location>
</feature>
<comment type="caution">
    <text evidence="2">The sequence shown here is derived from an EMBL/GenBank/DDBJ whole genome shotgun (WGS) entry which is preliminary data.</text>
</comment>